<gene>
    <name evidence="8" type="ORF">E6O51_00760</name>
</gene>
<comment type="caution">
    <text evidence="8">The sequence shown here is derived from an EMBL/GenBank/DDBJ whole genome shotgun (WGS) entry which is preliminary data.</text>
</comment>
<organism evidence="8 9">
    <name type="scientific">Pseudothauera rhizosphaerae</name>
    <dbReference type="NCBI Taxonomy" id="2565932"/>
    <lineage>
        <taxon>Bacteria</taxon>
        <taxon>Pseudomonadati</taxon>
        <taxon>Pseudomonadota</taxon>
        <taxon>Betaproteobacteria</taxon>
        <taxon>Rhodocyclales</taxon>
        <taxon>Zoogloeaceae</taxon>
        <taxon>Pseudothauera</taxon>
    </lineage>
</organism>
<dbReference type="GO" id="GO:0016020">
    <property type="term" value="C:membrane"/>
    <property type="evidence" value="ECO:0007669"/>
    <property type="project" value="UniProtKB-SubCell"/>
</dbReference>
<evidence type="ECO:0000256" key="2">
    <source>
        <dbReference type="ARBA" id="ARBA00022729"/>
    </source>
</evidence>
<protein>
    <recommendedName>
        <fullName evidence="6">Lipoprotein</fullName>
    </recommendedName>
</protein>
<sequence length="266" mass="28617">MKHFARLALVTLATALAAPLAAADDKPLRVGVTAGPHAQILEAVKKVAERDGLKLQIVEFSDYVQPNAALNAGELDVNVFQHKPFLDAQIRDRGYKLAVIGDAVRQQFGIYSRKVKKLADLPSGARVGIPNDPSNGARGLLLLEDQGLIRLKAGVGARATPLDIAENPKKLRIVELEAAQLPRSLEDLDAAAVNSNYAVPAGLVPSRDALALERADSPIPFAQIVIAAREADKGSATLARFVRLYRSPEVKTFVNEQFKGAYTASW</sequence>
<dbReference type="Proteomes" id="UP000307956">
    <property type="component" value="Unassembled WGS sequence"/>
</dbReference>
<reference evidence="8 9" key="1">
    <citation type="submission" date="2019-04" db="EMBL/GenBank/DDBJ databases">
        <title>Azoarcus rhizosphaerae sp. nov. isolated from rhizosphere of Ficus religiosa.</title>
        <authorList>
            <person name="Lin S.-Y."/>
            <person name="Hameed A."/>
            <person name="Hsu Y.-H."/>
            <person name="Young C.-C."/>
        </authorList>
    </citation>
    <scope>NUCLEOTIDE SEQUENCE [LARGE SCALE GENOMIC DNA]</scope>
    <source>
        <strain evidence="8 9">CC-YHH848</strain>
    </source>
</reference>
<evidence type="ECO:0000256" key="3">
    <source>
        <dbReference type="ARBA" id="ARBA00023136"/>
    </source>
</evidence>
<comment type="subcellular location">
    <subcellularLocation>
        <location evidence="1">Membrane</location>
        <topology evidence="1">Lipid-anchor</topology>
    </subcellularLocation>
</comment>
<evidence type="ECO:0000256" key="1">
    <source>
        <dbReference type="ARBA" id="ARBA00004635"/>
    </source>
</evidence>
<dbReference type="OrthoDB" id="9812878at2"/>
<evidence type="ECO:0000256" key="4">
    <source>
        <dbReference type="ARBA" id="ARBA00023139"/>
    </source>
</evidence>
<accession>A0A4S4AYG0</accession>
<evidence type="ECO:0000256" key="7">
    <source>
        <dbReference type="SAM" id="SignalP"/>
    </source>
</evidence>
<feature type="signal peptide" evidence="7">
    <location>
        <begin position="1"/>
        <end position="23"/>
    </location>
</feature>
<keyword evidence="9" id="KW-1185">Reference proteome</keyword>
<dbReference type="AlphaFoldDB" id="A0A4S4AYG0"/>
<dbReference type="PIRSF" id="PIRSF002854">
    <property type="entry name" value="MetQ"/>
    <property type="match status" value="1"/>
</dbReference>
<feature type="chain" id="PRO_5020473201" description="Lipoprotein" evidence="7">
    <location>
        <begin position="24"/>
        <end position="266"/>
    </location>
</feature>
<keyword evidence="4" id="KW-0564">Palmitate</keyword>
<dbReference type="PANTHER" id="PTHR30429:SF1">
    <property type="entry name" value="D-METHIONINE-BINDING LIPOPROTEIN METQ-RELATED"/>
    <property type="match status" value="1"/>
</dbReference>
<dbReference type="PANTHER" id="PTHR30429">
    <property type="entry name" value="D-METHIONINE-BINDING LIPOPROTEIN METQ"/>
    <property type="match status" value="1"/>
</dbReference>
<dbReference type="RefSeq" id="WP_136383058.1">
    <property type="nucleotide sequence ID" value="NZ_SSOD01000001.1"/>
</dbReference>
<evidence type="ECO:0000256" key="5">
    <source>
        <dbReference type="ARBA" id="ARBA00023288"/>
    </source>
</evidence>
<keyword evidence="2 7" id="KW-0732">Signal</keyword>
<keyword evidence="5 6" id="KW-0449">Lipoprotein</keyword>
<name>A0A4S4AYG0_9RHOO</name>
<dbReference type="CDD" id="cd13526">
    <property type="entry name" value="PBP2_lipoprotein_MetQ_like"/>
    <property type="match status" value="1"/>
</dbReference>
<dbReference type="InterPro" id="IPR004872">
    <property type="entry name" value="Lipoprotein_NlpA"/>
</dbReference>
<comment type="similarity">
    <text evidence="6">Belongs to the nlpA lipoprotein family.</text>
</comment>
<keyword evidence="3" id="KW-0472">Membrane</keyword>
<dbReference type="NCBIfam" id="TIGR00363">
    <property type="entry name" value="MetQ/NlpA family lipoprotein"/>
    <property type="match status" value="1"/>
</dbReference>
<dbReference type="Pfam" id="PF03180">
    <property type="entry name" value="Lipoprotein_9"/>
    <property type="match status" value="1"/>
</dbReference>
<dbReference type="EMBL" id="SSOD01000001">
    <property type="protein sequence ID" value="THF65165.1"/>
    <property type="molecule type" value="Genomic_DNA"/>
</dbReference>
<proteinExistence type="inferred from homology"/>
<dbReference type="SUPFAM" id="SSF53850">
    <property type="entry name" value="Periplasmic binding protein-like II"/>
    <property type="match status" value="1"/>
</dbReference>
<evidence type="ECO:0000256" key="6">
    <source>
        <dbReference type="PIRNR" id="PIRNR002854"/>
    </source>
</evidence>
<dbReference type="Gene3D" id="3.40.190.10">
    <property type="entry name" value="Periplasmic binding protein-like II"/>
    <property type="match status" value="2"/>
</dbReference>
<evidence type="ECO:0000313" key="9">
    <source>
        <dbReference type="Proteomes" id="UP000307956"/>
    </source>
</evidence>
<evidence type="ECO:0000313" key="8">
    <source>
        <dbReference type="EMBL" id="THF65165.1"/>
    </source>
</evidence>